<dbReference type="InterPro" id="IPR001434">
    <property type="entry name" value="OmcB-like_DUF11"/>
</dbReference>
<feature type="domain" description="DUF11" evidence="4">
    <location>
        <begin position="220"/>
        <end position="318"/>
    </location>
</feature>
<gene>
    <name evidence="5" type="ORF">VF724_19690</name>
</gene>
<evidence type="ECO:0000256" key="1">
    <source>
        <dbReference type="ARBA" id="ARBA00007257"/>
    </source>
</evidence>
<comment type="caution">
    <text evidence="5">The sequence shown here is derived from an EMBL/GenBank/DDBJ whole genome shotgun (WGS) entry which is preliminary data.</text>
</comment>
<keyword evidence="3" id="KW-0732">Signal</keyword>
<dbReference type="Gene3D" id="2.60.40.1120">
    <property type="entry name" value="Carboxypeptidase-like, regulatory domain"/>
    <property type="match status" value="12"/>
</dbReference>
<evidence type="ECO:0000313" key="5">
    <source>
        <dbReference type="EMBL" id="MEB3103843.1"/>
    </source>
</evidence>
<keyword evidence="6" id="KW-1185">Reference proteome</keyword>
<dbReference type="Proteomes" id="UP001310386">
    <property type="component" value="Unassembled WGS sequence"/>
</dbReference>
<dbReference type="EMBL" id="JAYJLD010000053">
    <property type="protein sequence ID" value="MEB3103843.1"/>
    <property type="molecule type" value="Genomic_DNA"/>
</dbReference>
<dbReference type="SUPFAM" id="SSF49464">
    <property type="entry name" value="Carboxypeptidase regulatory domain-like"/>
    <property type="match status" value="6"/>
</dbReference>
<proteinExistence type="inferred from homology"/>
<evidence type="ECO:0000256" key="2">
    <source>
        <dbReference type="ARBA" id="ARBA00022525"/>
    </source>
</evidence>
<dbReference type="PANTHER" id="PTHR36108:SF13">
    <property type="entry name" value="COLOSSIN-B-RELATED"/>
    <property type="match status" value="1"/>
</dbReference>
<dbReference type="InterPro" id="IPR013784">
    <property type="entry name" value="Carb-bd-like_fold"/>
</dbReference>
<dbReference type="Pfam" id="PF01345">
    <property type="entry name" value="DUF11"/>
    <property type="match status" value="1"/>
</dbReference>
<dbReference type="PANTHER" id="PTHR36108">
    <property type="entry name" value="COLOSSIN-B-RELATED"/>
    <property type="match status" value="1"/>
</dbReference>
<dbReference type="InterPro" id="IPR008969">
    <property type="entry name" value="CarboxyPept-like_regulatory"/>
</dbReference>
<dbReference type="Gene3D" id="2.60.40.1170">
    <property type="entry name" value="Mu homology domain, subdomain B"/>
    <property type="match status" value="1"/>
</dbReference>
<reference evidence="5" key="1">
    <citation type="submission" date="2023-12" db="EMBL/GenBank/DDBJ databases">
        <title>Fervidustalea candida gen. nov., sp. nov., a novel member of the family Paenibacillaceae isolated from a geothermal area.</title>
        <authorList>
            <person name="Li W.-J."/>
            <person name="Jiao J.-Y."/>
            <person name="Chen Y."/>
        </authorList>
    </citation>
    <scope>NUCLEOTIDE SEQUENCE</scope>
    <source>
        <strain evidence="5">SYSU GA230002</strain>
    </source>
</reference>
<accession>A0ABU5ZMV8</accession>
<comment type="similarity">
    <text evidence="1">Belongs to the serine-aspartate repeat-containing protein (SDr) family.</text>
</comment>
<keyword evidence="2" id="KW-0964">Secreted</keyword>
<dbReference type="RefSeq" id="WP_371755970.1">
    <property type="nucleotide sequence ID" value="NZ_JAYJLD010000053.1"/>
</dbReference>
<dbReference type="SUPFAM" id="SSF49452">
    <property type="entry name" value="Starch-binding domain-like"/>
    <property type="match status" value="6"/>
</dbReference>
<protein>
    <submittedName>
        <fullName evidence="5">Carboxypeptidase regulatory-like domain-containing protein</fullName>
    </submittedName>
</protein>
<evidence type="ECO:0000256" key="3">
    <source>
        <dbReference type="ARBA" id="ARBA00022729"/>
    </source>
</evidence>
<dbReference type="Pfam" id="PF13620">
    <property type="entry name" value="CarboxypepD_reg"/>
    <property type="match status" value="11"/>
</dbReference>
<sequence length="1421" mass="146789">MPFPSDSQFQPIMFRGQPLFDPPGDESPANVDIVGDSQYPAAYFAYDGAYVYFRLRLNADPRFKTGFLNFTWGVLFDTDDVPGTYEWLLCVDGLSTSVELIQNTVKEFNSWNDPAEGTNGRGAPNFSQPIVNYNIARARLTGDGSNFGGDPDYFLDFFLPAGTLFNFLGINEYTIIRLLFFTSTNSVNYNKDSLRNQGFQFASAFGDPDPVGEGDFRAKLAVSKTITSGPAAALTGGNLQYTGTITVTNTGKSQATTVYVSDLFGFDLNAAVSIVSVSSGIANYNPGSNTITWNVGNLDVGQSQTLSFIASGQFATPGQRSMDTTTSTGVDIFTGQHIPPASDTFTVNVTSIGSIAGTVLDSATGFPLQGAQILLLDTNGNIVASGSTDAVGGYGLVNISPGNYTLTVNQANYHTASVPVTVQPDQTAIANVLLSPLPAQISGKVTDTLGNPISGAYLRLKSPFGVILQEVQTDGTGIYTISNVSQGSYTLLAEASGFQHAFAGIELAPAQTLVQNFVLPPNPSGVVGTVTGNGQPLQGVLVELLDNANQLVSTTTTDAIGHYSIIGFSPGSYRLLFSKTGFADQLIGLEVGLGETKTINVNLQTNFGSISGLVTDSQTGLPLAHSIIRVVNPAGVTLTSTIADANGFYSVDSLPPGTYAITFSEDGYADQTIGATVISGQDTPVNAALDKLAGAIAGVVTDEFGLPLAQAIIRVFFNELVVATVTTTANGNYQITGLSPGIYTVRAEAAGYIREVLGATVVTFETARADFVLTRNPGILLGTVQDSSGNPLPGSTITVRENTAVSPVIGRTVTDENGNYIFSTLAPGSYIISAECTGFQIGQTSVFIVSVEQTRADFRLQPVPGVISGQILDASTGSPITSANVEVRIVNANGTVIKTTYSDAHGLYTASDLPPGTYAVISSAKNFQTNSASVTLSSGETAIVNLALLPGPGAVTGLVRDAVSQLGIAGATVKVADANGVITGTAITDAQGAFTVTGLAPGSYTISAIADGFQSGMVGAIVPSALTINTILNLLRNPGSIIGTVSPAPNGTLVQLYDTNNLYLASKVADANGLFRFENISEGSYIVTATAPEYSAGQTGVTVYSNQESSVSITLQPQPAAVTGTITDPSGNPVINAVVRFLDQNQTLLGFAATDAEGNYRIGNLPSGNLIVIAAASGFAETIGGVSLLPGETFNGLNFTLIPNPGSITGQITDAATGLPISGTTVIVRLQDAQGLPVSTVTASVFGNYSASNLAPGTYTVIAGAKGYATQSIGATVVSNAATNASFRLSALFGSISGTIFGPRGEILTGGAVSLKLFDDKGVLLETKLSNPDGTYSFTNLPPGNYQVSISSPGLVSQTVTAGVSAGQTTTLDFTLQPLPGTLNGRITNAETGAGIGGAVVTLTDLSDSFVAQGYTDHNGF</sequence>
<name>A0ABU5ZMV8_9BACL</name>
<organism evidence="5 6">
    <name type="scientific">Ferviditalea candida</name>
    <dbReference type="NCBI Taxonomy" id="3108399"/>
    <lineage>
        <taxon>Bacteria</taxon>
        <taxon>Bacillati</taxon>
        <taxon>Bacillota</taxon>
        <taxon>Bacilli</taxon>
        <taxon>Bacillales</taxon>
        <taxon>Paenibacillaceae</taxon>
        <taxon>Ferviditalea</taxon>
    </lineage>
</organism>
<evidence type="ECO:0000313" key="6">
    <source>
        <dbReference type="Proteomes" id="UP001310386"/>
    </source>
</evidence>
<evidence type="ECO:0000259" key="4">
    <source>
        <dbReference type="Pfam" id="PF01345"/>
    </source>
</evidence>